<evidence type="ECO:0000313" key="6">
    <source>
        <dbReference type="EMBL" id="GJN65954.1"/>
    </source>
</evidence>
<dbReference type="FunFam" id="3.40.50.300:FF:000285">
    <property type="entry name" value="Sporulation initiation inhibitor Soj"/>
    <property type="match status" value="1"/>
</dbReference>
<name>A0AA37MZG0_9FIRM</name>
<evidence type="ECO:0000259" key="5">
    <source>
        <dbReference type="Pfam" id="PF13614"/>
    </source>
</evidence>
<evidence type="ECO:0000256" key="4">
    <source>
        <dbReference type="ARBA" id="ARBA00071824"/>
    </source>
</evidence>
<dbReference type="Gene3D" id="3.40.50.300">
    <property type="entry name" value="P-loop containing nucleotide triphosphate hydrolases"/>
    <property type="match status" value="1"/>
</dbReference>
<dbReference type="InterPro" id="IPR025669">
    <property type="entry name" value="AAA_dom"/>
</dbReference>
<dbReference type="RefSeq" id="WP_238318143.1">
    <property type="nucleotide sequence ID" value="NZ_BQKV01000115.1"/>
</dbReference>
<organism evidence="6 7">
    <name type="scientific">Faecalibacterium gallinarum</name>
    <dbReference type="NCBI Taxonomy" id="2903556"/>
    <lineage>
        <taxon>Bacteria</taxon>
        <taxon>Bacillati</taxon>
        <taxon>Bacillota</taxon>
        <taxon>Clostridia</taxon>
        <taxon>Eubacteriales</taxon>
        <taxon>Oscillospiraceae</taxon>
        <taxon>Faecalibacterium</taxon>
    </lineage>
</organism>
<dbReference type="Proteomes" id="UP001055185">
    <property type="component" value="Unassembled WGS sequence"/>
</dbReference>
<comment type="subunit">
    <text evidence="3">Dimerizes in the presence of ATP but not ADP; ATP-binding is required for double-stranded (ds)DNA-binding. Interacts with DnaA.</text>
</comment>
<keyword evidence="7" id="KW-1185">Reference proteome</keyword>
<gene>
    <name evidence="6" type="ORF">JCM17207_25790</name>
</gene>
<evidence type="ECO:0000256" key="1">
    <source>
        <dbReference type="ARBA" id="ARBA00006976"/>
    </source>
</evidence>
<dbReference type="InterPro" id="IPR027417">
    <property type="entry name" value="P-loop_NTPase"/>
</dbReference>
<feature type="domain" description="AAA" evidence="5">
    <location>
        <begin position="6"/>
        <end position="186"/>
    </location>
</feature>
<evidence type="ECO:0000256" key="2">
    <source>
        <dbReference type="ARBA" id="ARBA00049360"/>
    </source>
</evidence>
<sequence>MSQKATVIAVVNQKGGTGKTTTCENLGVGLAMEGKKVLMVDNDPQASLTISMGWPKPDELNTTLATLMGKVLEDKPIQPGEGILHHPEGVDLLPASIELAGMEVGLVNAMSREKVLKQVLENSKHTYDFILLDCTPSLGMLTINALAAADSALIPVQAQYLPAKGLEQLLQTISKVRRQINPKLRIEGILMTMTDSRTNFGKEIDTLVRQAYGTKIKVFDQGIPRSVRAAETSAEGKSIFTHDPKGKVAEAYRALTKEVLHSAEKRRKHQLDQLR</sequence>
<accession>A0AA37MZG0</accession>
<proteinExistence type="inferred from homology"/>
<dbReference type="PANTHER" id="PTHR13696">
    <property type="entry name" value="P-LOOP CONTAINING NUCLEOSIDE TRIPHOSPHATE HYDROLASE"/>
    <property type="match status" value="1"/>
</dbReference>
<comment type="similarity">
    <text evidence="1">Belongs to the ParA family.</text>
</comment>
<evidence type="ECO:0000313" key="7">
    <source>
        <dbReference type="Proteomes" id="UP001055185"/>
    </source>
</evidence>
<comment type="caution">
    <text evidence="6">The sequence shown here is derived from an EMBL/GenBank/DDBJ whole genome shotgun (WGS) entry which is preliminary data.</text>
</comment>
<dbReference type="AlphaFoldDB" id="A0AA37MZG0"/>
<reference evidence="6" key="1">
    <citation type="journal article" date="2022" name="Int. J. Syst. Evol. Microbiol.">
        <title>Genome-based, phenotypic and chemotaxonomic classification of Faecalibacterium strains: proposal of three novel species Faecalibacterium duncaniae sp. nov., Faecalibacterium hattorii sp. nov. and Faecalibacterium gallinarum sp. nov. .</title>
        <authorList>
            <person name="Sakamoto M."/>
            <person name="Sakurai N."/>
            <person name="Tanno H."/>
            <person name="Iino T."/>
            <person name="Ohkuma M."/>
            <person name="Endo A."/>
        </authorList>
    </citation>
    <scope>NUCLEOTIDE SEQUENCE</scope>
    <source>
        <strain evidence="6">JCM 17207</strain>
    </source>
</reference>
<dbReference type="SUPFAM" id="SSF52540">
    <property type="entry name" value="P-loop containing nucleoside triphosphate hydrolases"/>
    <property type="match status" value="1"/>
</dbReference>
<evidence type="ECO:0000256" key="3">
    <source>
        <dbReference type="ARBA" id="ARBA00062323"/>
    </source>
</evidence>
<protein>
    <recommendedName>
        <fullName evidence="4">Sporulation initiation inhibitor protein Soj</fullName>
    </recommendedName>
</protein>
<dbReference type="CDD" id="cd02042">
    <property type="entry name" value="ParAB_family"/>
    <property type="match status" value="1"/>
</dbReference>
<dbReference type="EMBL" id="BQKV01000115">
    <property type="protein sequence ID" value="GJN65954.1"/>
    <property type="molecule type" value="Genomic_DNA"/>
</dbReference>
<comment type="catalytic activity">
    <reaction evidence="2">
        <text>ATP + H2O = ADP + phosphate + H(+)</text>
        <dbReference type="Rhea" id="RHEA:13065"/>
        <dbReference type="ChEBI" id="CHEBI:15377"/>
        <dbReference type="ChEBI" id="CHEBI:15378"/>
        <dbReference type="ChEBI" id="CHEBI:30616"/>
        <dbReference type="ChEBI" id="CHEBI:43474"/>
        <dbReference type="ChEBI" id="CHEBI:456216"/>
    </reaction>
</comment>
<dbReference type="Pfam" id="PF13614">
    <property type="entry name" value="AAA_31"/>
    <property type="match status" value="1"/>
</dbReference>
<dbReference type="InterPro" id="IPR050678">
    <property type="entry name" value="DNA_Partitioning_ATPase"/>
</dbReference>
<dbReference type="PANTHER" id="PTHR13696:SF99">
    <property type="entry name" value="COBYRINIC ACID AC-DIAMIDE SYNTHASE"/>
    <property type="match status" value="1"/>
</dbReference>